<dbReference type="InterPro" id="IPR000620">
    <property type="entry name" value="EamA_dom"/>
</dbReference>
<protein>
    <submittedName>
        <fullName evidence="3">DMT family transporter</fullName>
    </submittedName>
</protein>
<evidence type="ECO:0000313" key="3">
    <source>
        <dbReference type="EMBL" id="QFY59034.1"/>
    </source>
</evidence>
<feature type="transmembrane region" description="Helical" evidence="1">
    <location>
        <begin position="280"/>
        <end position="296"/>
    </location>
</feature>
<organism evidence="3 4">
    <name type="scientific">Rhizobium grahamii</name>
    <dbReference type="NCBI Taxonomy" id="1120045"/>
    <lineage>
        <taxon>Bacteria</taxon>
        <taxon>Pseudomonadati</taxon>
        <taxon>Pseudomonadota</taxon>
        <taxon>Alphaproteobacteria</taxon>
        <taxon>Hyphomicrobiales</taxon>
        <taxon>Rhizobiaceae</taxon>
        <taxon>Rhizobium/Agrobacterium group</taxon>
        <taxon>Rhizobium</taxon>
    </lineage>
</organism>
<gene>
    <name evidence="3" type="ORF">FZ934_00360</name>
</gene>
<keyword evidence="1" id="KW-0472">Membrane</keyword>
<dbReference type="Pfam" id="PF00892">
    <property type="entry name" value="EamA"/>
    <property type="match status" value="2"/>
</dbReference>
<dbReference type="Proteomes" id="UP000326881">
    <property type="component" value="Chromosome"/>
</dbReference>
<keyword evidence="1" id="KW-1133">Transmembrane helix</keyword>
<dbReference type="SUPFAM" id="SSF103481">
    <property type="entry name" value="Multidrug resistance efflux transporter EmrE"/>
    <property type="match status" value="2"/>
</dbReference>
<feature type="transmembrane region" description="Helical" evidence="1">
    <location>
        <begin position="47"/>
        <end position="64"/>
    </location>
</feature>
<dbReference type="PANTHER" id="PTHR22911:SF76">
    <property type="entry name" value="EAMA DOMAIN-CONTAINING PROTEIN"/>
    <property type="match status" value="1"/>
</dbReference>
<accession>A0A5Q0C3Z7</accession>
<keyword evidence="1" id="KW-0812">Transmembrane</keyword>
<feature type="transmembrane region" description="Helical" evidence="1">
    <location>
        <begin position="225"/>
        <end position="250"/>
    </location>
</feature>
<evidence type="ECO:0000313" key="4">
    <source>
        <dbReference type="Proteomes" id="UP000326881"/>
    </source>
</evidence>
<dbReference type="AlphaFoldDB" id="A0A5Q0C3Z7"/>
<proteinExistence type="predicted"/>
<dbReference type="RefSeq" id="WP_153269435.1">
    <property type="nucleotide sequence ID" value="NZ_CP043498.1"/>
</dbReference>
<dbReference type="PANTHER" id="PTHR22911">
    <property type="entry name" value="ACYL-MALONYL CONDENSING ENZYME-RELATED"/>
    <property type="match status" value="1"/>
</dbReference>
<feature type="transmembrane region" description="Helical" evidence="1">
    <location>
        <begin position="109"/>
        <end position="128"/>
    </location>
</feature>
<feature type="transmembrane region" description="Helical" evidence="1">
    <location>
        <begin position="194"/>
        <end position="213"/>
    </location>
</feature>
<feature type="transmembrane region" description="Helical" evidence="1">
    <location>
        <begin position="76"/>
        <end position="97"/>
    </location>
</feature>
<reference evidence="3 4" key="1">
    <citation type="submission" date="2019-08" db="EMBL/GenBank/DDBJ databases">
        <title>Prosopis cineraria nodule microbiome.</title>
        <authorList>
            <person name="Ali R."/>
            <person name="Chaluvadi S.R."/>
            <person name="Wang X."/>
        </authorList>
    </citation>
    <scope>NUCLEOTIDE SEQUENCE [LARGE SCALE GENOMIC DNA]</scope>
    <source>
        <strain evidence="3 4">BG7</strain>
    </source>
</reference>
<evidence type="ECO:0000256" key="1">
    <source>
        <dbReference type="SAM" id="Phobius"/>
    </source>
</evidence>
<dbReference type="KEGG" id="rgr:FZ934_00360"/>
<feature type="transmembrane region" description="Helical" evidence="1">
    <location>
        <begin position="135"/>
        <end position="154"/>
    </location>
</feature>
<dbReference type="EMBL" id="CP043498">
    <property type="protein sequence ID" value="QFY59034.1"/>
    <property type="molecule type" value="Genomic_DNA"/>
</dbReference>
<feature type="transmembrane region" description="Helical" evidence="1">
    <location>
        <begin position="257"/>
        <end position="274"/>
    </location>
</feature>
<feature type="domain" description="EamA" evidence="2">
    <location>
        <begin position="163"/>
        <end position="296"/>
    </location>
</feature>
<feature type="domain" description="EamA" evidence="2">
    <location>
        <begin position="18"/>
        <end position="150"/>
    </location>
</feature>
<feature type="transmembrane region" description="Helical" evidence="1">
    <location>
        <begin position="17"/>
        <end position="35"/>
    </location>
</feature>
<dbReference type="OrthoDB" id="8770617at2"/>
<name>A0A5Q0C3Z7_9HYPH</name>
<sequence length="299" mass="30882">MSQAVSAASPSSPSNRFALAALILGGAAIGGSPIFVRLSEVGPMATAFWRVALALIPIFAFSLIRGGKDAGPKPANLTDCGLLVLPGVILAMDLAAWHLSITMTSVANATLLANLAPVFVTVIGLLFFRASVSRIFVIGLALALAGVVILKGGPSALGNGDLRGDGVAIIAAVFYAGYILSIGRLRSRFDTIRIMLWSTASAAVCVFPLGFFFEDHMLPATAYGWSIVFGLAFISHASGQVAIAYALAYLPAAFSSLTLLLQPVVAAILAWILLSEPIGLMQALGGVVVLAGIMIARRG</sequence>
<keyword evidence="4" id="KW-1185">Reference proteome</keyword>
<dbReference type="InterPro" id="IPR037185">
    <property type="entry name" value="EmrE-like"/>
</dbReference>
<dbReference type="GO" id="GO:0016020">
    <property type="term" value="C:membrane"/>
    <property type="evidence" value="ECO:0007669"/>
    <property type="project" value="InterPro"/>
</dbReference>
<evidence type="ECO:0000259" key="2">
    <source>
        <dbReference type="Pfam" id="PF00892"/>
    </source>
</evidence>
<feature type="transmembrane region" description="Helical" evidence="1">
    <location>
        <begin position="166"/>
        <end position="182"/>
    </location>
</feature>